<dbReference type="EMBL" id="FOEP01000009">
    <property type="protein sequence ID" value="SEQ61453.1"/>
    <property type="molecule type" value="Genomic_DNA"/>
</dbReference>
<name>A0A1H9HGF5_9RHOB</name>
<dbReference type="Gene3D" id="3.40.50.300">
    <property type="entry name" value="P-loop containing nucleotide triphosphate hydrolases"/>
    <property type="match status" value="1"/>
</dbReference>
<dbReference type="Proteomes" id="UP000198634">
    <property type="component" value="Unassembled WGS sequence"/>
</dbReference>
<dbReference type="SUPFAM" id="SSF52540">
    <property type="entry name" value="P-loop containing nucleoside triphosphate hydrolases"/>
    <property type="match status" value="1"/>
</dbReference>
<evidence type="ECO:0000313" key="1">
    <source>
        <dbReference type="EMBL" id="SEQ61453.1"/>
    </source>
</evidence>
<reference evidence="1 2" key="1">
    <citation type="submission" date="2016-10" db="EMBL/GenBank/DDBJ databases">
        <authorList>
            <person name="de Groot N.N."/>
        </authorList>
    </citation>
    <scope>NUCLEOTIDE SEQUENCE [LARGE SCALE GENOMIC DNA]</scope>
    <source>
        <strain evidence="1 2">DSM 22007</strain>
    </source>
</reference>
<dbReference type="InterPro" id="IPR027417">
    <property type="entry name" value="P-loop_NTPase"/>
</dbReference>
<accession>A0A1H9HGF5</accession>
<gene>
    <name evidence="1" type="ORF">SAMN04488092_109114</name>
</gene>
<dbReference type="RefSeq" id="WP_090270279.1">
    <property type="nucleotide sequence ID" value="NZ_FOEP01000009.1"/>
</dbReference>
<protein>
    <recommendedName>
        <fullName evidence="3">Sulfotransferase family protein</fullName>
    </recommendedName>
</protein>
<dbReference type="STRING" id="657014.SAMN04488092_109114"/>
<dbReference type="AlphaFoldDB" id="A0A1H9HGF5"/>
<evidence type="ECO:0008006" key="3">
    <source>
        <dbReference type="Google" id="ProtNLM"/>
    </source>
</evidence>
<evidence type="ECO:0000313" key="2">
    <source>
        <dbReference type="Proteomes" id="UP000198634"/>
    </source>
</evidence>
<organism evidence="1 2">
    <name type="scientific">Thalassovita taeanensis</name>
    <dbReference type="NCBI Taxonomy" id="657014"/>
    <lineage>
        <taxon>Bacteria</taxon>
        <taxon>Pseudomonadati</taxon>
        <taxon>Pseudomonadota</taxon>
        <taxon>Alphaproteobacteria</taxon>
        <taxon>Rhodobacterales</taxon>
        <taxon>Roseobacteraceae</taxon>
        <taxon>Thalassovita</taxon>
    </lineage>
</organism>
<proteinExistence type="predicted"/>
<keyword evidence="2" id="KW-1185">Reference proteome</keyword>
<sequence length="218" mass="23936">MLVFADANLVLFAVPKTGTTALHLALRSKADIVFSGKAALKHMTVRKYDRHFAPYLKEAHGLEPERAAVIRHPVEQLKSWYRYRLRPSARGKQSALVGMSFDDFVAAVIADRSPEFAKVGSQLTFVSSGNGALRVEHLFAYERPVVFRQFLEARLGREVVTKPKNVSPPADAVLSPAMEAQLRAARAGEFALYERIIAAGGHLHSALEDDVAKVGKTG</sequence>
<dbReference type="OrthoDB" id="7687351at2"/>